<name>A0A1M6PG85_PARC5</name>
<keyword evidence="2" id="KW-0732">Signal</keyword>
<dbReference type="SMART" id="SM00093">
    <property type="entry name" value="SERPIN"/>
    <property type="match status" value="1"/>
</dbReference>
<dbReference type="PROSITE" id="PS51257">
    <property type="entry name" value="PROKAR_LIPOPROTEIN"/>
    <property type="match status" value="1"/>
</dbReference>
<dbReference type="InterPro" id="IPR023796">
    <property type="entry name" value="Serpin_dom"/>
</dbReference>
<dbReference type="Gene3D" id="3.30.497.10">
    <property type="entry name" value="Antithrombin, subunit I, domain 2"/>
    <property type="match status" value="1"/>
</dbReference>
<dbReference type="InterPro" id="IPR042178">
    <property type="entry name" value="Serpin_sf_1"/>
</dbReference>
<feature type="chain" id="PRO_5039383125" evidence="2">
    <location>
        <begin position="21"/>
        <end position="416"/>
    </location>
</feature>
<evidence type="ECO:0000313" key="5">
    <source>
        <dbReference type="Proteomes" id="UP000184465"/>
    </source>
</evidence>
<comment type="similarity">
    <text evidence="1">Belongs to the serpin family.</text>
</comment>
<dbReference type="InterPro" id="IPR042185">
    <property type="entry name" value="Serpin_sf_2"/>
</dbReference>
<dbReference type="OrthoDB" id="9764871at2"/>
<reference evidence="5" key="1">
    <citation type="submission" date="2016-11" db="EMBL/GenBank/DDBJ databases">
        <authorList>
            <person name="Varghese N."/>
            <person name="Submissions S."/>
        </authorList>
    </citation>
    <scope>NUCLEOTIDE SEQUENCE [LARGE SCALE GENOMIC DNA]</scope>
    <source>
        <strain evidence="5">DSM 15212 / CIP 107654 / DViRD3</strain>
    </source>
</reference>
<evidence type="ECO:0000256" key="1">
    <source>
        <dbReference type="RuleBase" id="RU000411"/>
    </source>
</evidence>
<dbReference type="InterPro" id="IPR000215">
    <property type="entry name" value="Serpin_fam"/>
</dbReference>
<dbReference type="Gene3D" id="2.30.39.10">
    <property type="entry name" value="Alpha-1-antitrypsin, domain 1"/>
    <property type="match status" value="1"/>
</dbReference>
<dbReference type="SUPFAM" id="SSF56574">
    <property type="entry name" value="Serpins"/>
    <property type="match status" value="1"/>
</dbReference>
<dbReference type="STRING" id="1121301.SAMN02745912_02141"/>
<sequence length="416" mass="47335">MKKISLLLAISLLLSSICGCTPFSSTVVIDSTSTLKKIDIKEETIEDKIINNINNIGIEVMKSTCKEGDNVITSPFSLAVVLTILANGAEGETKEELQSIINPYNISKENLNKQYCILLNMLNDSGYEENNKKTTVINTANSIWTSNDISLREGFKKDCASYYDTGIYNIDFHSKDANSIINKWINDKTNGRIENYLKDINPDTLMYIFNTLYFKGKWQDEFSKNNTKVEDFYLKDGSKKKVDMMNTQRQMPSYEDDDIIAGSLNYYGCSMQLVIPKYDIDEYICNLDYQKLQEKLKKSEYVKTKIKLPKFQYEAEYSYKNILQKLGLNKAFSIDDADFRYISDSKPLFVDDISQKCVIGMDEEGTEAAALTSVAVCGAAEPSERIIELYANKPFIYFIKHNRTGVVMFAGVVYEP</sequence>
<proteinExistence type="inferred from homology"/>
<gene>
    <name evidence="4" type="ORF">SAMN02745912_02141</name>
</gene>
<dbReference type="EMBL" id="FRAG01000024">
    <property type="protein sequence ID" value="SHK06969.1"/>
    <property type="molecule type" value="Genomic_DNA"/>
</dbReference>
<dbReference type="Proteomes" id="UP000184465">
    <property type="component" value="Unassembled WGS sequence"/>
</dbReference>
<dbReference type="CDD" id="cd19589">
    <property type="entry name" value="serpin_tengpin-like"/>
    <property type="match status" value="1"/>
</dbReference>
<dbReference type="GO" id="GO:0004867">
    <property type="term" value="F:serine-type endopeptidase inhibitor activity"/>
    <property type="evidence" value="ECO:0007669"/>
    <property type="project" value="InterPro"/>
</dbReference>
<dbReference type="Pfam" id="PF00079">
    <property type="entry name" value="Serpin"/>
    <property type="match status" value="1"/>
</dbReference>
<feature type="domain" description="Serpin" evidence="3">
    <location>
        <begin position="58"/>
        <end position="416"/>
    </location>
</feature>
<evidence type="ECO:0000259" key="3">
    <source>
        <dbReference type="SMART" id="SM00093"/>
    </source>
</evidence>
<organism evidence="4 5">
    <name type="scientific">Paramaledivibacter caminithermalis (strain DSM 15212 / CIP 107654 / DViRD3)</name>
    <name type="common">Clostridium caminithermale</name>
    <dbReference type="NCBI Taxonomy" id="1121301"/>
    <lineage>
        <taxon>Bacteria</taxon>
        <taxon>Bacillati</taxon>
        <taxon>Bacillota</taxon>
        <taxon>Clostridia</taxon>
        <taxon>Peptostreptococcales</taxon>
        <taxon>Caminicellaceae</taxon>
        <taxon>Paramaledivibacter</taxon>
    </lineage>
</organism>
<feature type="signal peptide" evidence="2">
    <location>
        <begin position="1"/>
        <end position="20"/>
    </location>
</feature>
<dbReference type="PROSITE" id="PS00284">
    <property type="entry name" value="SERPIN"/>
    <property type="match status" value="1"/>
</dbReference>
<accession>A0A1M6PG85</accession>
<evidence type="ECO:0000313" key="4">
    <source>
        <dbReference type="EMBL" id="SHK06969.1"/>
    </source>
</evidence>
<dbReference type="GO" id="GO:0005615">
    <property type="term" value="C:extracellular space"/>
    <property type="evidence" value="ECO:0007669"/>
    <property type="project" value="InterPro"/>
</dbReference>
<dbReference type="PANTHER" id="PTHR11461:SF211">
    <property type="entry name" value="GH10112P-RELATED"/>
    <property type="match status" value="1"/>
</dbReference>
<dbReference type="PANTHER" id="PTHR11461">
    <property type="entry name" value="SERINE PROTEASE INHIBITOR, SERPIN"/>
    <property type="match status" value="1"/>
</dbReference>
<dbReference type="AlphaFoldDB" id="A0A1M6PG85"/>
<evidence type="ECO:0000256" key="2">
    <source>
        <dbReference type="SAM" id="SignalP"/>
    </source>
</evidence>
<dbReference type="RefSeq" id="WP_073149690.1">
    <property type="nucleotide sequence ID" value="NZ_FRAG01000024.1"/>
</dbReference>
<protein>
    <submittedName>
        <fullName evidence="4">Serpin B</fullName>
    </submittedName>
</protein>
<dbReference type="InterPro" id="IPR036186">
    <property type="entry name" value="Serpin_sf"/>
</dbReference>
<keyword evidence="5" id="KW-1185">Reference proteome</keyword>
<dbReference type="InterPro" id="IPR023795">
    <property type="entry name" value="Serpin_CS"/>
</dbReference>